<dbReference type="SUPFAM" id="SSF48498">
    <property type="entry name" value="Tetracyclin repressor-like, C-terminal domain"/>
    <property type="match status" value="1"/>
</dbReference>
<reference evidence="6 7" key="1">
    <citation type="submission" date="2020-08" db="EMBL/GenBank/DDBJ databases">
        <title>Genomic Encyclopedia of Type Strains, Phase IV (KMG-V): Genome sequencing to study the core and pangenomes of soil and plant-associated prokaryotes.</title>
        <authorList>
            <person name="Whitman W."/>
        </authorList>
    </citation>
    <scope>NUCLEOTIDE SEQUENCE [LARGE SCALE GENOMIC DNA]</scope>
    <source>
        <strain evidence="6 7">M2T3</strain>
    </source>
</reference>
<feature type="DNA-binding region" description="H-T-H motif" evidence="4">
    <location>
        <begin position="28"/>
        <end position="47"/>
    </location>
</feature>
<dbReference type="PANTHER" id="PTHR47506:SF6">
    <property type="entry name" value="HTH-TYPE TRANSCRIPTIONAL REPRESSOR NEMR"/>
    <property type="match status" value="1"/>
</dbReference>
<dbReference type="Pfam" id="PF16925">
    <property type="entry name" value="TetR_C_13"/>
    <property type="match status" value="1"/>
</dbReference>
<evidence type="ECO:0000256" key="2">
    <source>
        <dbReference type="ARBA" id="ARBA00023125"/>
    </source>
</evidence>
<dbReference type="SUPFAM" id="SSF46689">
    <property type="entry name" value="Homeodomain-like"/>
    <property type="match status" value="1"/>
</dbReference>
<keyword evidence="2 4" id="KW-0238">DNA-binding</keyword>
<dbReference type="InterPro" id="IPR001647">
    <property type="entry name" value="HTH_TetR"/>
</dbReference>
<dbReference type="PROSITE" id="PS01081">
    <property type="entry name" value="HTH_TETR_1"/>
    <property type="match status" value="1"/>
</dbReference>
<dbReference type="AlphaFoldDB" id="A0A7X0ML99"/>
<dbReference type="Gene3D" id="1.10.357.10">
    <property type="entry name" value="Tetracycline Repressor, domain 2"/>
    <property type="match status" value="1"/>
</dbReference>
<dbReference type="RefSeq" id="WP_184629119.1">
    <property type="nucleotide sequence ID" value="NZ_JACHCC010000016.1"/>
</dbReference>
<evidence type="ECO:0000256" key="3">
    <source>
        <dbReference type="ARBA" id="ARBA00023163"/>
    </source>
</evidence>
<proteinExistence type="predicted"/>
<dbReference type="PRINTS" id="PR00455">
    <property type="entry name" value="HTHTETR"/>
</dbReference>
<evidence type="ECO:0000256" key="1">
    <source>
        <dbReference type="ARBA" id="ARBA00023015"/>
    </source>
</evidence>
<evidence type="ECO:0000313" key="7">
    <source>
        <dbReference type="Proteomes" id="UP000521017"/>
    </source>
</evidence>
<dbReference type="InterPro" id="IPR009057">
    <property type="entry name" value="Homeodomain-like_sf"/>
</dbReference>
<dbReference type="EMBL" id="JACHCC010000016">
    <property type="protein sequence ID" value="MBB6502876.1"/>
    <property type="molecule type" value="Genomic_DNA"/>
</dbReference>
<dbReference type="InterPro" id="IPR023772">
    <property type="entry name" value="DNA-bd_HTH_TetR-type_CS"/>
</dbReference>
<dbReference type="InterPro" id="IPR036271">
    <property type="entry name" value="Tet_transcr_reg_TetR-rel_C_sf"/>
</dbReference>
<gene>
    <name evidence="6" type="ORF">HDF25_005059</name>
</gene>
<dbReference type="Pfam" id="PF00440">
    <property type="entry name" value="TetR_N"/>
    <property type="match status" value="1"/>
</dbReference>
<keyword evidence="3" id="KW-0804">Transcription</keyword>
<dbReference type="InterPro" id="IPR011075">
    <property type="entry name" value="TetR_C"/>
</dbReference>
<organism evidence="6 7">
    <name type="scientific">Pedobacter cryoconitis</name>
    <dbReference type="NCBI Taxonomy" id="188932"/>
    <lineage>
        <taxon>Bacteria</taxon>
        <taxon>Pseudomonadati</taxon>
        <taxon>Bacteroidota</taxon>
        <taxon>Sphingobacteriia</taxon>
        <taxon>Sphingobacteriales</taxon>
        <taxon>Sphingobacteriaceae</taxon>
        <taxon>Pedobacter</taxon>
    </lineage>
</organism>
<accession>A0A7X0ML99</accession>
<dbReference type="PANTHER" id="PTHR47506">
    <property type="entry name" value="TRANSCRIPTIONAL REGULATORY PROTEIN"/>
    <property type="match status" value="1"/>
</dbReference>
<comment type="caution">
    <text evidence="6">The sequence shown here is derived from an EMBL/GenBank/DDBJ whole genome shotgun (WGS) entry which is preliminary data.</text>
</comment>
<protein>
    <submittedName>
        <fullName evidence="6">AcrR family transcriptional regulator</fullName>
    </submittedName>
</protein>
<evidence type="ECO:0000259" key="5">
    <source>
        <dbReference type="PROSITE" id="PS50977"/>
    </source>
</evidence>
<dbReference type="PROSITE" id="PS50977">
    <property type="entry name" value="HTH_TETR_2"/>
    <property type="match status" value="1"/>
</dbReference>
<name>A0A7X0ML99_9SPHI</name>
<sequence length="197" mass="22349">MNKATLTRLNILQKSFELVYKNGYQATSIDDIIATMKVTKGAFFYHFKSKDEMGLAMVKEVMRPGMYDTLIIPLVAAEDPLTAIYEMMEGLLSDTLFFDARYGCPAMSMIAEMASVNESFREELGFQVKQWQEAMSSSLENGRKKGIVKQEVHPGQVALFLTSGYAGIRNTGKVFGREVYDVYLKELKIYLEQLRCD</sequence>
<dbReference type="Proteomes" id="UP000521017">
    <property type="component" value="Unassembled WGS sequence"/>
</dbReference>
<keyword evidence="1" id="KW-0805">Transcription regulation</keyword>
<evidence type="ECO:0000256" key="4">
    <source>
        <dbReference type="PROSITE-ProRule" id="PRU00335"/>
    </source>
</evidence>
<evidence type="ECO:0000313" key="6">
    <source>
        <dbReference type="EMBL" id="MBB6502876.1"/>
    </source>
</evidence>
<feature type="domain" description="HTH tetR-type" evidence="5">
    <location>
        <begin position="5"/>
        <end position="65"/>
    </location>
</feature>
<dbReference type="GO" id="GO:0003677">
    <property type="term" value="F:DNA binding"/>
    <property type="evidence" value="ECO:0007669"/>
    <property type="project" value="UniProtKB-UniRule"/>
</dbReference>